<evidence type="ECO:0000256" key="4">
    <source>
        <dbReference type="ARBA" id="ARBA00004752"/>
    </source>
</evidence>
<evidence type="ECO:0000256" key="1">
    <source>
        <dbReference type="ARBA" id="ARBA00001974"/>
    </source>
</evidence>
<evidence type="ECO:0000256" key="6">
    <source>
        <dbReference type="ARBA" id="ARBA00022618"/>
    </source>
</evidence>
<evidence type="ECO:0000256" key="13">
    <source>
        <dbReference type="ARBA" id="ARBA00023306"/>
    </source>
</evidence>
<keyword evidence="14 16" id="KW-0961">Cell wall biogenesis/degradation</keyword>
<evidence type="ECO:0000256" key="5">
    <source>
        <dbReference type="ARBA" id="ARBA00022490"/>
    </source>
</evidence>
<evidence type="ECO:0000313" key="19">
    <source>
        <dbReference type="Proteomes" id="UP000077339"/>
    </source>
</evidence>
<keyword evidence="13 16" id="KW-0131">Cell cycle</keyword>
<feature type="domain" description="FAD-binding PCMH-type" evidence="17">
    <location>
        <begin position="29"/>
        <end position="191"/>
    </location>
</feature>
<evidence type="ECO:0000256" key="15">
    <source>
        <dbReference type="ARBA" id="ARBA00048914"/>
    </source>
</evidence>
<dbReference type="Gene3D" id="3.30.43.10">
    <property type="entry name" value="Uridine Diphospho-n-acetylenolpyruvylglucosamine Reductase, domain 2"/>
    <property type="match status" value="1"/>
</dbReference>
<keyword evidence="8 16" id="KW-0274">FAD</keyword>
<dbReference type="Gene3D" id="3.90.78.10">
    <property type="entry name" value="UDP-N-acetylenolpyruvoylglucosamine reductase, C-terminal domain"/>
    <property type="match status" value="1"/>
</dbReference>
<dbReference type="GO" id="GO:0071555">
    <property type="term" value="P:cell wall organization"/>
    <property type="evidence" value="ECO:0007669"/>
    <property type="project" value="UniProtKB-KW"/>
</dbReference>
<dbReference type="STRING" id="1453497.AT15_00745"/>
<comment type="similarity">
    <text evidence="16">Belongs to the MurB family.</text>
</comment>
<dbReference type="InterPro" id="IPR006094">
    <property type="entry name" value="Oxid_FAD_bind_N"/>
</dbReference>
<comment type="subcellular location">
    <subcellularLocation>
        <location evidence="3 16">Cytoplasm</location>
    </subcellularLocation>
</comment>
<organism evidence="18 19">
    <name type="scientific">Kosmotoga arenicorallina S304</name>
    <dbReference type="NCBI Taxonomy" id="1453497"/>
    <lineage>
        <taxon>Bacteria</taxon>
        <taxon>Thermotogati</taxon>
        <taxon>Thermotogota</taxon>
        <taxon>Thermotogae</taxon>
        <taxon>Kosmotogales</taxon>
        <taxon>Kosmotogaceae</taxon>
        <taxon>Kosmotoga</taxon>
    </lineage>
</organism>
<feature type="active site" evidence="16">
    <location>
        <position position="172"/>
    </location>
</feature>
<dbReference type="GO" id="GO:0009252">
    <property type="term" value="P:peptidoglycan biosynthetic process"/>
    <property type="evidence" value="ECO:0007669"/>
    <property type="project" value="UniProtKB-UniRule"/>
</dbReference>
<evidence type="ECO:0000259" key="17">
    <source>
        <dbReference type="PROSITE" id="PS51387"/>
    </source>
</evidence>
<dbReference type="PATRIC" id="fig|1453497.3.peg.160"/>
<dbReference type="RefSeq" id="WP_068347878.1">
    <property type="nucleotide sequence ID" value="NZ_JFHK01000015.1"/>
</dbReference>
<dbReference type="InterPro" id="IPR016169">
    <property type="entry name" value="FAD-bd_PCMH_sub2"/>
</dbReference>
<dbReference type="GO" id="GO:0005829">
    <property type="term" value="C:cytosol"/>
    <property type="evidence" value="ECO:0007669"/>
    <property type="project" value="TreeGrafter"/>
</dbReference>
<comment type="caution">
    <text evidence="18">The sequence shown here is derived from an EMBL/GenBank/DDBJ whole genome shotgun (WGS) entry which is preliminary data.</text>
</comment>
<dbReference type="Gene3D" id="3.30.465.10">
    <property type="match status" value="1"/>
</dbReference>
<sequence>MDTELFEKLYLAGCQILPDVKLSEYTTIRIGGPARAVIFPQNLDAFIDTLSILAEKNEHYKILGGGSNVVPPDEYKGIVVSTRALTGAKFSGNRAVVDCGLGIQRLIRLAASHGLSGLEFLSGLPGSLGGALFMNAGAFGGEIGDLVEEVAVLDDGFNIKLLKAEEIEFSYRSSSLSNYVILNATLKFSYAQPEKVLKEMEHILKRRLEKQPLDQPSAGSTFKRPRKDFYVGTTIDALGLKGLRVGGAEISRKHAGFIVNRGKATQEDVVRLIERVREIVYSTYNVKLETEVEIWKGGSYA</sequence>
<evidence type="ECO:0000256" key="3">
    <source>
        <dbReference type="ARBA" id="ARBA00004496"/>
    </source>
</evidence>
<evidence type="ECO:0000256" key="12">
    <source>
        <dbReference type="ARBA" id="ARBA00023002"/>
    </source>
</evidence>
<dbReference type="OrthoDB" id="9804753at2"/>
<keyword evidence="10 16" id="KW-0133">Cell shape</keyword>
<keyword evidence="7 16" id="KW-0285">Flavoprotein</keyword>
<evidence type="ECO:0000256" key="14">
    <source>
        <dbReference type="ARBA" id="ARBA00023316"/>
    </source>
</evidence>
<keyword evidence="11 16" id="KW-0573">Peptidoglycan synthesis</keyword>
<dbReference type="InterPro" id="IPR003170">
    <property type="entry name" value="MurB"/>
</dbReference>
<dbReference type="GO" id="GO:0008762">
    <property type="term" value="F:UDP-N-acetylmuramate dehydrogenase activity"/>
    <property type="evidence" value="ECO:0007669"/>
    <property type="project" value="UniProtKB-UniRule"/>
</dbReference>
<keyword evidence="19" id="KW-1185">Reference proteome</keyword>
<dbReference type="GO" id="GO:0051301">
    <property type="term" value="P:cell division"/>
    <property type="evidence" value="ECO:0007669"/>
    <property type="project" value="UniProtKB-KW"/>
</dbReference>
<dbReference type="InterPro" id="IPR016167">
    <property type="entry name" value="FAD-bd_PCMH_sub1"/>
</dbReference>
<keyword evidence="12 16" id="KW-0560">Oxidoreductase</keyword>
<dbReference type="EMBL" id="JFHK01000015">
    <property type="protein sequence ID" value="OAA30074.1"/>
    <property type="molecule type" value="Genomic_DNA"/>
</dbReference>
<dbReference type="AlphaFoldDB" id="A0A176K0P8"/>
<proteinExistence type="inferred from homology"/>
<comment type="cofactor">
    <cofactor evidence="1 16">
        <name>FAD</name>
        <dbReference type="ChEBI" id="CHEBI:57692"/>
    </cofactor>
</comment>
<evidence type="ECO:0000256" key="9">
    <source>
        <dbReference type="ARBA" id="ARBA00022857"/>
    </source>
</evidence>
<keyword evidence="6 16" id="KW-0132">Cell division</keyword>
<dbReference type="Proteomes" id="UP000077339">
    <property type="component" value="Unassembled WGS sequence"/>
</dbReference>
<gene>
    <name evidence="16" type="primary">murB</name>
    <name evidence="18" type="ORF">AT15_00745</name>
</gene>
<comment type="catalytic activity">
    <reaction evidence="15 16">
        <text>UDP-N-acetyl-alpha-D-muramate + NADP(+) = UDP-N-acetyl-3-O-(1-carboxyvinyl)-alpha-D-glucosamine + NADPH + H(+)</text>
        <dbReference type="Rhea" id="RHEA:12248"/>
        <dbReference type="ChEBI" id="CHEBI:15378"/>
        <dbReference type="ChEBI" id="CHEBI:57783"/>
        <dbReference type="ChEBI" id="CHEBI:58349"/>
        <dbReference type="ChEBI" id="CHEBI:68483"/>
        <dbReference type="ChEBI" id="CHEBI:70757"/>
        <dbReference type="EC" id="1.3.1.98"/>
    </reaction>
</comment>
<dbReference type="PANTHER" id="PTHR21071:SF4">
    <property type="entry name" value="UDP-N-ACETYLENOLPYRUVOYLGLUCOSAMINE REDUCTASE"/>
    <property type="match status" value="1"/>
</dbReference>
<dbReference type="PROSITE" id="PS51387">
    <property type="entry name" value="FAD_PCMH"/>
    <property type="match status" value="1"/>
</dbReference>
<evidence type="ECO:0000256" key="10">
    <source>
        <dbReference type="ARBA" id="ARBA00022960"/>
    </source>
</evidence>
<evidence type="ECO:0000256" key="11">
    <source>
        <dbReference type="ARBA" id="ARBA00022984"/>
    </source>
</evidence>
<evidence type="ECO:0000256" key="16">
    <source>
        <dbReference type="HAMAP-Rule" id="MF_00037"/>
    </source>
</evidence>
<dbReference type="GO" id="GO:0071949">
    <property type="term" value="F:FAD binding"/>
    <property type="evidence" value="ECO:0007669"/>
    <property type="project" value="InterPro"/>
</dbReference>
<reference evidence="18 19" key="1">
    <citation type="submission" date="2014-02" db="EMBL/GenBank/DDBJ databases">
        <title>Kosmotoga genome sequencing.</title>
        <authorList>
            <person name="Pollo S.M."/>
            <person name="Charchuk R."/>
            <person name="Nesbo C.L."/>
        </authorList>
    </citation>
    <scope>NUCLEOTIDE SEQUENCE [LARGE SCALE GENOMIC DNA]</scope>
    <source>
        <strain evidence="18 19">S304</strain>
    </source>
</reference>
<dbReference type="UniPathway" id="UPA00219"/>
<dbReference type="Pfam" id="PF01565">
    <property type="entry name" value="FAD_binding_4"/>
    <property type="match status" value="1"/>
</dbReference>
<evidence type="ECO:0000256" key="8">
    <source>
        <dbReference type="ARBA" id="ARBA00022827"/>
    </source>
</evidence>
<dbReference type="InterPro" id="IPR016166">
    <property type="entry name" value="FAD-bd_PCMH"/>
</dbReference>
<evidence type="ECO:0000256" key="7">
    <source>
        <dbReference type="ARBA" id="ARBA00022630"/>
    </source>
</evidence>
<evidence type="ECO:0000256" key="2">
    <source>
        <dbReference type="ARBA" id="ARBA00003921"/>
    </source>
</evidence>
<keyword evidence="9 16" id="KW-0521">NADP</keyword>
<comment type="function">
    <text evidence="2 16">Cell wall formation.</text>
</comment>
<dbReference type="NCBIfam" id="NF010480">
    <property type="entry name" value="PRK13905.1"/>
    <property type="match status" value="1"/>
</dbReference>
<dbReference type="NCBIfam" id="TIGR00179">
    <property type="entry name" value="murB"/>
    <property type="match status" value="1"/>
</dbReference>
<dbReference type="HAMAP" id="MF_00037">
    <property type="entry name" value="MurB"/>
    <property type="match status" value="1"/>
</dbReference>
<protein>
    <recommendedName>
        <fullName evidence="16">UDP-N-acetylenolpyruvoylglucosamine reductase</fullName>
        <ecNumber evidence="16">1.3.1.98</ecNumber>
    </recommendedName>
    <alternativeName>
        <fullName evidence="16">UDP-N-acetylmuramate dehydrogenase</fullName>
    </alternativeName>
</protein>
<feature type="active site" evidence="16">
    <location>
        <position position="291"/>
    </location>
</feature>
<feature type="active site" description="Proton donor" evidence="16">
    <location>
        <position position="220"/>
    </location>
</feature>
<evidence type="ECO:0000313" key="18">
    <source>
        <dbReference type="EMBL" id="OAA30074.1"/>
    </source>
</evidence>
<keyword evidence="5 16" id="KW-0963">Cytoplasm</keyword>
<dbReference type="SUPFAM" id="SSF56176">
    <property type="entry name" value="FAD-binding/transporter-associated domain-like"/>
    <property type="match status" value="1"/>
</dbReference>
<dbReference type="EC" id="1.3.1.98" evidence="16"/>
<dbReference type="InterPro" id="IPR036635">
    <property type="entry name" value="MurB_C_sf"/>
</dbReference>
<dbReference type="InterPro" id="IPR011601">
    <property type="entry name" value="MurB_C"/>
</dbReference>
<dbReference type="GO" id="GO:0008360">
    <property type="term" value="P:regulation of cell shape"/>
    <property type="evidence" value="ECO:0007669"/>
    <property type="project" value="UniProtKB-KW"/>
</dbReference>
<dbReference type="InterPro" id="IPR036318">
    <property type="entry name" value="FAD-bd_PCMH-like_sf"/>
</dbReference>
<dbReference type="Pfam" id="PF02873">
    <property type="entry name" value="MurB_C"/>
    <property type="match status" value="1"/>
</dbReference>
<comment type="pathway">
    <text evidence="4 16">Cell wall biogenesis; peptidoglycan biosynthesis.</text>
</comment>
<dbReference type="PANTHER" id="PTHR21071">
    <property type="entry name" value="UDP-N-ACETYLENOLPYRUVOYLGLUCOSAMINE REDUCTASE"/>
    <property type="match status" value="1"/>
</dbReference>
<accession>A0A176K0P8</accession>
<name>A0A176K0P8_9BACT</name>
<dbReference type="SUPFAM" id="SSF56194">
    <property type="entry name" value="Uridine diphospho-N-Acetylenolpyruvylglucosamine reductase, MurB, C-terminal domain"/>
    <property type="match status" value="1"/>
</dbReference>